<proteinExistence type="predicted"/>
<sequence length="765" mass="80987">MKGVVWTVVGAAAVAGAVVVGGVYWSGVKTEEQYRAWLDAVNREGIYKASNTRYDRTLFHSEAVTRLELSPPPGTDGTPVVLFAEHAVQHGPWPRAAWYSGGAQPVYGAMRTRFRLDDAAGQRLVQGAYAGKDVVDVVSTLRLDGSSGHDVAVAGLAWSRADTGESLRFSGLQGHYELTAQGGALKGELHGEELAGTFVARQEVEVPADTDDETDGQTDEDVAGAPPSPAEPEVRHLITEVGLRGLRFSVDATRTRAGVWPGNATFAVDTVAVAQSDSAGTRRVELSRPQLRVELAANGTLLDLREAFSVAGVNLDGRPAGSGEFTVSATRIDLPKLQRVNQALLARTLAAPEPGAQADFVATLRALLAPGPVLAVDGFRLQVEGQPQPFTGSARLALRDPEGEIGHPVQLAMQMFDSGSLHLDLPALQVGDLAAETGNAFRLAGFKVDLDVAPGAATARGELRTDELTVLSDGAAGRERVALRGFGVRADQVKGRHGLFTGTTDLRLDSLRVAQAAGSDVELAGFTVGARASEDGDFYDVVETFALQALRSADQPLGSGGFTLALEHLHGPTLGELVRSVDELNWKHYAQLLDDPQGDPEAISAEMGQRLLAGLQQLLTHAPRVRLDDLQVRMNGEAQPLTAQLRLAFGALGPAGWDDPELLQRVLEQGQGTLSVPEAFLRLALAEQVQAEMALEAETPPPPPKRGQPAPAKPDFDTRLQAALDEQLAPLVQAGYIKRAGGAVSTEFALDRGAVTLNGVALPLQ</sequence>
<feature type="region of interest" description="Disordered" evidence="1">
    <location>
        <begin position="205"/>
        <end position="231"/>
    </location>
</feature>
<keyword evidence="3" id="KW-1185">Reference proteome</keyword>
<comment type="caution">
    <text evidence="2">The sequence shown here is derived from an EMBL/GenBank/DDBJ whole genome shotgun (WGS) entry which is preliminary data.</text>
</comment>
<dbReference type="RefSeq" id="WP_132540610.1">
    <property type="nucleotide sequence ID" value="NZ_SLWY01000007.1"/>
</dbReference>
<feature type="region of interest" description="Disordered" evidence="1">
    <location>
        <begin position="695"/>
        <end position="715"/>
    </location>
</feature>
<dbReference type="OrthoDB" id="5444681at2"/>
<dbReference type="Proteomes" id="UP000295765">
    <property type="component" value="Unassembled WGS sequence"/>
</dbReference>
<dbReference type="Pfam" id="PF06097">
    <property type="entry name" value="DUF945"/>
    <property type="match status" value="1"/>
</dbReference>
<gene>
    <name evidence="2" type="ORF">EV699_10719</name>
</gene>
<evidence type="ECO:0000313" key="3">
    <source>
        <dbReference type="Proteomes" id="UP000295765"/>
    </source>
</evidence>
<name>A0A4R2L8J0_9GAMM</name>
<dbReference type="AlphaFoldDB" id="A0A4R2L8J0"/>
<feature type="compositionally biased region" description="Acidic residues" evidence="1">
    <location>
        <begin position="206"/>
        <end position="222"/>
    </location>
</feature>
<dbReference type="InterPro" id="IPR010352">
    <property type="entry name" value="DUF945"/>
</dbReference>
<evidence type="ECO:0000256" key="1">
    <source>
        <dbReference type="SAM" id="MobiDB-lite"/>
    </source>
</evidence>
<protein>
    <submittedName>
        <fullName evidence="2">Uncharacterized protein YdgA (DUF945 family)</fullName>
    </submittedName>
</protein>
<evidence type="ECO:0000313" key="2">
    <source>
        <dbReference type="EMBL" id="TCO81626.1"/>
    </source>
</evidence>
<reference evidence="2 3" key="1">
    <citation type="submission" date="2019-03" db="EMBL/GenBank/DDBJ databases">
        <title>Genomic Encyclopedia of Type Strains, Phase IV (KMG-IV): sequencing the most valuable type-strain genomes for metagenomic binning, comparative biology and taxonomic classification.</title>
        <authorList>
            <person name="Goeker M."/>
        </authorList>
    </citation>
    <scope>NUCLEOTIDE SEQUENCE [LARGE SCALE GENOMIC DNA]</scope>
    <source>
        <strain evidence="2 3">DSM 25287</strain>
    </source>
</reference>
<dbReference type="EMBL" id="SLWY01000007">
    <property type="protein sequence ID" value="TCO81626.1"/>
    <property type="molecule type" value="Genomic_DNA"/>
</dbReference>
<accession>A0A4R2L8J0</accession>
<organism evidence="2 3">
    <name type="scientific">Plasticicumulans lactativorans</name>
    <dbReference type="NCBI Taxonomy" id="1133106"/>
    <lineage>
        <taxon>Bacteria</taxon>
        <taxon>Pseudomonadati</taxon>
        <taxon>Pseudomonadota</taxon>
        <taxon>Gammaproteobacteria</taxon>
        <taxon>Candidatus Competibacteraceae</taxon>
        <taxon>Plasticicumulans</taxon>
    </lineage>
</organism>